<dbReference type="NCBIfam" id="TIGR01509">
    <property type="entry name" value="HAD-SF-IA-v3"/>
    <property type="match status" value="1"/>
</dbReference>
<sequence length="209" mass="23520">MTETIASRRTIPVFDIGNVLIEWDPRHLYRQIFEDEGAIERFLATVCTQAWNEEQDRGRSFEEGVRLLIERFPEHEAAIRAYDERWHEMVPGAIERSVAVLGALRRAGIPTYAITNFSAEKFASAQARFPFLAGFDGIVVSAHEGVLKPEPAIYRLLLDRHGLAADDCIFIDDSVKNVEGARRVGMKAIHFTGPDVLVREFRALGLPVA</sequence>
<dbReference type="PRINTS" id="PR00413">
    <property type="entry name" value="HADHALOGNASE"/>
</dbReference>
<keyword evidence="2" id="KW-1185">Reference proteome</keyword>
<dbReference type="Proteomes" id="UP001242480">
    <property type="component" value="Unassembled WGS sequence"/>
</dbReference>
<dbReference type="InterPro" id="IPR023198">
    <property type="entry name" value="PGP-like_dom2"/>
</dbReference>
<gene>
    <name evidence="1" type="ORF">QO011_005268</name>
</gene>
<evidence type="ECO:0000313" key="2">
    <source>
        <dbReference type="Proteomes" id="UP001242480"/>
    </source>
</evidence>
<dbReference type="GO" id="GO:0018784">
    <property type="term" value="F:(S)-2-haloacid dehalogenase activity"/>
    <property type="evidence" value="ECO:0007669"/>
    <property type="project" value="UniProtKB-EC"/>
</dbReference>
<evidence type="ECO:0000313" key="1">
    <source>
        <dbReference type="EMBL" id="MDQ0472239.1"/>
    </source>
</evidence>
<dbReference type="SFLD" id="SFLDS00003">
    <property type="entry name" value="Haloacid_Dehalogenase"/>
    <property type="match status" value="1"/>
</dbReference>
<dbReference type="InterPro" id="IPR006439">
    <property type="entry name" value="HAD-SF_hydro_IA"/>
</dbReference>
<keyword evidence="1" id="KW-0378">Hydrolase</keyword>
<dbReference type="InterPro" id="IPR023214">
    <property type="entry name" value="HAD_sf"/>
</dbReference>
<name>A0ABU0JD77_9HYPH</name>
<dbReference type="Gene3D" id="3.40.50.1000">
    <property type="entry name" value="HAD superfamily/HAD-like"/>
    <property type="match status" value="1"/>
</dbReference>
<dbReference type="EMBL" id="JAUSVX010000011">
    <property type="protein sequence ID" value="MDQ0472239.1"/>
    <property type="molecule type" value="Genomic_DNA"/>
</dbReference>
<comment type="caution">
    <text evidence="1">The sequence shown here is derived from an EMBL/GenBank/DDBJ whole genome shotgun (WGS) entry which is preliminary data.</text>
</comment>
<reference evidence="1 2" key="1">
    <citation type="submission" date="2023-07" db="EMBL/GenBank/DDBJ databases">
        <title>Genomic Encyclopedia of Type Strains, Phase IV (KMG-IV): sequencing the most valuable type-strain genomes for metagenomic binning, comparative biology and taxonomic classification.</title>
        <authorList>
            <person name="Goeker M."/>
        </authorList>
    </citation>
    <scope>NUCLEOTIDE SEQUENCE [LARGE SCALE GENOMIC DNA]</scope>
    <source>
        <strain evidence="1 2">DSM 19619</strain>
    </source>
</reference>
<proteinExistence type="predicted"/>
<dbReference type="RefSeq" id="WP_307278748.1">
    <property type="nucleotide sequence ID" value="NZ_JAUSVX010000011.1"/>
</dbReference>
<dbReference type="PANTHER" id="PTHR43611:SF3">
    <property type="entry name" value="FLAVIN MONONUCLEOTIDE HYDROLASE 1, CHLOROPLATIC"/>
    <property type="match status" value="1"/>
</dbReference>
<protein>
    <submittedName>
        <fullName evidence="1">2-haloacid dehalogenase</fullName>
        <ecNumber evidence="1">3.8.1.2</ecNumber>
    </submittedName>
</protein>
<dbReference type="Pfam" id="PF00702">
    <property type="entry name" value="Hydrolase"/>
    <property type="match status" value="1"/>
</dbReference>
<dbReference type="InterPro" id="IPR036412">
    <property type="entry name" value="HAD-like_sf"/>
</dbReference>
<dbReference type="SFLD" id="SFLDG01129">
    <property type="entry name" value="C1.5:_HAD__Beta-PGM__Phosphata"/>
    <property type="match status" value="1"/>
</dbReference>
<accession>A0ABU0JD77</accession>
<dbReference type="EC" id="3.8.1.2" evidence="1"/>
<dbReference type="CDD" id="cd02603">
    <property type="entry name" value="HAD_sEH-N_like"/>
    <property type="match status" value="1"/>
</dbReference>
<dbReference type="PANTHER" id="PTHR43611">
    <property type="entry name" value="ALPHA-D-GLUCOSE 1-PHOSPHATE PHOSPHATASE"/>
    <property type="match status" value="1"/>
</dbReference>
<dbReference type="SUPFAM" id="SSF56784">
    <property type="entry name" value="HAD-like"/>
    <property type="match status" value="1"/>
</dbReference>
<organism evidence="1 2">
    <name type="scientific">Labrys wisconsinensis</name>
    <dbReference type="NCBI Taxonomy" id="425677"/>
    <lineage>
        <taxon>Bacteria</taxon>
        <taxon>Pseudomonadati</taxon>
        <taxon>Pseudomonadota</taxon>
        <taxon>Alphaproteobacteria</taxon>
        <taxon>Hyphomicrobiales</taxon>
        <taxon>Xanthobacteraceae</taxon>
        <taxon>Labrys</taxon>
    </lineage>
</organism>
<dbReference type="Gene3D" id="1.10.150.240">
    <property type="entry name" value="Putative phosphatase, domain 2"/>
    <property type="match status" value="1"/>
</dbReference>